<reference evidence="1" key="1">
    <citation type="journal article" date="2020" name="Nature">
        <title>Giant virus diversity and host interactions through global metagenomics.</title>
        <authorList>
            <person name="Schulz F."/>
            <person name="Roux S."/>
            <person name="Paez-Espino D."/>
            <person name="Jungbluth S."/>
            <person name="Walsh D.A."/>
            <person name="Denef V.J."/>
            <person name="McMahon K.D."/>
            <person name="Konstantinidis K.T."/>
            <person name="Eloe-Fadrosh E.A."/>
            <person name="Kyrpides N.C."/>
            <person name="Woyke T."/>
        </authorList>
    </citation>
    <scope>NUCLEOTIDE SEQUENCE</scope>
    <source>
        <strain evidence="1">GVMAG-M-3300023179-150</strain>
    </source>
</reference>
<sequence length="74" mass="8696">MASRIKELIGIDPHNNSRSIKVKYTHAPNEDDDEYDMQRRLYVKSVENNVKVFEIMSRVSESTFALINSLFEKF</sequence>
<protein>
    <submittedName>
        <fullName evidence="1">Uncharacterized protein</fullName>
    </submittedName>
</protein>
<name>A0A6C0E8C1_9ZZZZ</name>
<dbReference type="AlphaFoldDB" id="A0A6C0E8C1"/>
<accession>A0A6C0E8C1</accession>
<proteinExistence type="predicted"/>
<evidence type="ECO:0000313" key="1">
    <source>
        <dbReference type="EMBL" id="QHT24820.1"/>
    </source>
</evidence>
<dbReference type="EMBL" id="MN739749">
    <property type="protein sequence ID" value="QHT24820.1"/>
    <property type="molecule type" value="Genomic_DNA"/>
</dbReference>
<organism evidence="1">
    <name type="scientific">viral metagenome</name>
    <dbReference type="NCBI Taxonomy" id="1070528"/>
    <lineage>
        <taxon>unclassified sequences</taxon>
        <taxon>metagenomes</taxon>
        <taxon>organismal metagenomes</taxon>
    </lineage>
</organism>